<sequence length="438" mass="49429">MSATRTRAPVSATATGKTQPNARKRALSEPAQDSDNERLPQRQRQFISEPASSDNDQDGSSEDEEAGHDKFTFDPEGVQGEPVGSRDWNEIGESDAPDDIFEFQRHKGRLLGRYVVPHGNFKDIIETGLANYGKDGVKRTMYQENLYDMFLRVLSYDTPLHHRNYQGRLFSKNIIDWEGSSYNKVLRHEYGFRNEVTGRLLCPVTKDWNDPEISRQLCLKEIVPTIDDIPRFLYPNSSPVDLTELAKGFMQGELLEAVFTMIWFAPSTALGTGRTTRSSKAVIYGLDHVTIESIAYVAMLIRFVLSDQPTFTPGGAVPSRGSWPLGQFCLKLIDHAYNTLLPDECRALLTWWNESIFPNHMIAAPTKDKTSASALMEKQLAAKLAKQSEARDKYDDFSMPDYEDEPDQDKPDQEYDSEDDDDNSQGVQSMVTESARAV</sequence>
<name>A0ACB8Q7A0_9AGAM</name>
<keyword evidence="2" id="KW-1185">Reference proteome</keyword>
<proteinExistence type="predicted"/>
<dbReference type="Proteomes" id="UP000814128">
    <property type="component" value="Unassembled WGS sequence"/>
</dbReference>
<comment type="caution">
    <text evidence="1">The sequence shown here is derived from an EMBL/GenBank/DDBJ whole genome shotgun (WGS) entry which is preliminary data.</text>
</comment>
<organism evidence="1 2">
    <name type="scientific">Vararia minispora EC-137</name>
    <dbReference type="NCBI Taxonomy" id="1314806"/>
    <lineage>
        <taxon>Eukaryota</taxon>
        <taxon>Fungi</taxon>
        <taxon>Dikarya</taxon>
        <taxon>Basidiomycota</taxon>
        <taxon>Agaricomycotina</taxon>
        <taxon>Agaricomycetes</taxon>
        <taxon>Russulales</taxon>
        <taxon>Lachnocladiaceae</taxon>
        <taxon>Vararia</taxon>
    </lineage>
</organism>
<protein>
    <submittedName>
        <fullName evidence="1">Uncharacterized protein</fullName>
    </submittedName>
</protein>
<dbReference type="EMBL" id="MU273862">
    <property type="protein sequence ID" value="KAI0027656.1"/>
    <property type="molecule type" value="Genomic_DNA"/>
</dbReference>
<gene>
    <name evidence="1" type="ORF">K488DRAFT_74373</name>
</gene>
<evidence type="ECO:0000313" key="2">
    <source>
        <dbReference type="Proteomes" id="UP000814128"/>
    </source>
</evidence>
<accession>A0ACB8Q7A0</accession>
<reference evidence="1" key="1">
    <citation type="submission" date="2021-02" db="EMBL/GenBank/DDBJ databases">
        <authorList>
            <consortium name="DOE Joint Genome Institute"/>
            <person name="Ahrendt S."/>
            <person name="Looney B.P."/>
            <person name="Miyauchi S."/>
            <person name="Morin E."/>
            <person name="Drula E."/>
            <person name="Courty P.E."/>
            <person name="Chicoki N."/>
            <person name="Fauchery L."/>
            <person name="Kohler A."/>
            <person name="Kuo A."/>
            <person name="Labutti K."/>
            <person name="Pangilinan J."/>
            <person name="Lipzen A."/>
            <person name="Riley R."/>
            <person name="Andreopoulos W."/>
            <person name="He G."/>
            <person name="Johnson J."/>
            <person name="Barry K.W."/>
            <person name="Grigoriev I.V."/>
            <person name="Nagy L."/>
            <person name="Hibbett D."/>
            <person name="Henrissat B."/>
            <person name="Matheny P.B."/>
            <person name="Labbe J."/>
            <person name="Martin F."/>
        </authorList>
    </citation>
    <scope>NUCLEOTIDE SEQUENCE</scope>
    <source>
        <strain evidence="1">EC-137</strain>
    </source>
</reference>
<evidence type="ECO:0000313" key="1">
    <source>
        <dbReference type="EMBL" id="KAI0027656.1"/>
    </source>
</evidence>
<reference evidence="1" key="2">
    <citation type="journal article" date="2022" name="New Phytol.">
        <title>Evolutionary transition to the ectomycorrhizal habit in the genomes of a hyperdiverse lineage of mushroom-forming fungi.</title>
        <authorList>
            <person name="Looney B."/>
            <person name="Miyauchi S."/>
            <person name="Morin E."/>
            <person name="Drula E."/>
            <person name="Courty P.E."/>
            <person name="Kohler A."/>
            <person name="Kuo A."/>
            <person name="LaButti K."/>
            <person name="Pangilinan J."/>
            <person name="Lipzen A."/>
            <person name="Riley R."/>
            <person name="Andreopoulos W."/>
            <person name="He G."/>
            <person name="Johnson J."/>
            <person name="Nolan M."/>
            <person name="Tritt A."/>
            <person name="Barry K.W."/>
            <person name="Grigoriev I.V."/>
            <person name="Nagy L.G."/>
            <person name="Hibbett D."/>
            <person name="Henrissat B."/>
            <person name="Matheny P.B."/>
            <person name="Labbe J."/>
            <person name="Martin F.M."/>
        </authorList>
    </citation>
    <scope>NUCLEOTIDE SEQUENCE</scope>
    <source>
        <strain evidence="1">EC-137</strain>
    </source>
</reference>